<protein>
    <submittedName>
        <fullName evidence="1">Uncharacterized protein</fullName>
    </submittedName>
</protein>
<comment type="caution">
    <text evidence="1">The sequence shown here is derived from an EMBL/GenBank/DDBJ whole genome shotgun (WGS) entry which is preliminary data.</text>
</comment>
<name>A0ACC3BNY8_PYRYE</name>
<dbReference type="EMBL" id="CM020618">
    <property type="protein sequence ID" value="KAK1859212.1"/>
    <property type="molecule type" value="Genomic_DNA"/>
</dbReference>
<proteinExistence type="predicted"/>
<dbReference type="Proteomes" id="UP000798662">
    <property type="component" value="Chromosome 1"/>
</dbReference>
<keyword evidence="2" id="KW-1185">Reference proteome</keyword>
<organism evidence="1 2">
    <name type="scientific">Pyropia yezoensis</name>
    <name type="common">Susabi-nori</name>
    <name type="synonym">Porphyra yezoensis</name>
    <dbReference type="NCBI Taxonomy" id="2788"/>
    <lineage>
        <taxon>Eukaryota</taxon>
        <taxon>Rhodophyta</taxon>
        <taxon>Bangiophyceae</taxon>
        <taxon>Bangiales</taxon>
        <taxon>Bangiaceae</taxon>
        <taxon>Pyropia</taxon>
    </lineage>
</organism>
<sequence length="104" mass="12296">MRDRFYLLKDHFVSEDKALARQSGVDKAVSRTDEFLVDVVDQMDEFERKKEHTREAAKLKKKLDADGERSEKPRLDVIERQLAVQERSLDQQTELMTFLLQKMP</sequence>
<reference evidence="1" key="1">
    <citation type="submission" date="2019-11" db="EMBL/GenBank/DDBJ databases">
        <title>Nori genome reveals adaptations in red seaweeds to the harsh intertidal environment.</title>
        <authorList>
            <person name="Wang D."/>
            <person name="Mao Y."/>
        </authorList>
    </citation>
    <scope>NUCLEOTIDE SEQUENCE</scope>
    <source>
        <tissue evidence="1">Gametophyte</tissue>
    </source>
</reference>
<gene>
    <name evidence="1" type="ORF">I4F81_001809</name>
</gene>
<evidence type="ECO:0000313" key="2">
    <source>
        <dbReference type="Proteomes" id="UP000798662"/>
    </source>
</evidence>
<accession>A0ACC3BNY8</accession>
<evidence type="ECO:0000313" key="1">
    <source>
        <dbReference type="EMBL" id="KAK1859212.1"/>
    </source>
</evidence>